<dbReference type="SUPFAM" id="SSF48264">
    <property type="entry name" value="Cytochrome P450"/>
    <property type="match status" value="1"/>
</dbReference>
<dbReference type="InterPro" id="IPR023206">
    <property type="entry name" value="Bifunctional_P450_P450_red"/>
</dbReference>
<evidence type="ECO:0000256" key="16">
    <source>
        <dbReference type="PIRNR" id="PIRNR000209"/>
    </source>
</evidence>
<comment type="catalytic activity">
    <reaction evidence="16">
        <text>an organic molecule + reduced [NADPH--hemoprotein reductase] + O2 = an alcohol + oxidized [NADPH--hemoprotein reductase] + H2O + H(+)</text>
        <dbReference type="Rhea" id="RHEA:17149"/>
        <dbReference type="Rhea" id="RHEA-COMP:11964"/>
        <dbReference type="Rhea" id="RHEA-COMP:11965"/>
        <dbReference type="ChEBI" id="CHEBI:15377"/>
        <dbReference type="ChEBI" id="CHEBI:15378"/>
        <dbReference type="ChEBI" id="CHEBI:15379"/>
        <dbReference type="ChEBI" id="CHEBI:30879"/>
        <dbReference type="ChEBI" id="CHEBI:57618"/>
        <dbReference type="ChEBI" id="CHEBI:58210"/>
        <dbReference type="ChEBI" id="CHEBI:142491"/>
        <dbReference type="EC" id="1.14.14.1"/>
    </reaction>
</comment>
<evidence type="ECO:0000256" key="12">
    <source>
        <dbReference type="ARBA" id="ARBA00023033"/>
    </source>
</evidence>
<keyword evidence="7 16" id="KW-0274">FAD</keyword>
<evidence type="ECO:0000259" key="18">
    <source>
        <dbReference type="PROSITE" id="PS50902"/>
    </source>
</evidence>
<dbReference type="Gene3D" id="3.40.50.360">
    <property type="match status" value="1"/>
</dbReference>
<evidence type="ECO:0000313" key="21">
    <source>
        <dbReference type="Proteomes" id="UP000236884"/>
    </source>
</evidence>
<dbReference type="InterPro" id="IPR039261">
    <property type="entry name" value="FNR_nucleotide-bd"/>
</dbReference>
<dbReference type="PRINTS" id="PR00371">
    <property type="entry name" value="FPNCR"/>
</dbReference>
<dbReference type="Gene3D" id="1.10.630.10">
    <property type="entry name" value="Cytochrome P450"/>
    <property type="match status" value="1"/>
</dbReference>
<dbReference type="Gene3D" id="1.20.990.10">
    <property type="entry name" value="NADPH-cytochrome p450 Reductase, Chain A, domain 3"/>
    <property type="match status" value="1"/>
</dbReference>
<dbReference type="EC" id="1.6.2.4" evidence="16"/>
<dbReference type="PROSITE" id="PS51384">
    <property type="entry name" value="FAD_FR"/>
    <property type="match status" value="1"/>
</dbReference>
<keyword evidence="3 16" id="KW-0349">Heme</keyword>
<gene>
    <name evidence="20" type="primary">cypE</name>
    <name evidence="20" type="ORF">GJW-30_1_03917</name>
</gene>
<feature type="binding site" description="axial binding residue" evidence="17">
    <location>
        <position position="412"/>
    </location>
    <ligand>
        <name>heme</name>
        <dbReference type="ChEBI" id="CHEBI:30413"/>
    </ligand>
    <ligandPart>
        <name>Fe</name>
        <dbReference type="ChEBI" id="CHEBI:18248"/>
    </ligandPart>
</feature>
<evidence type="ECO:0000256" key="9">
    <source>
        <dbReference type="ARBA" id="ARBA00022982"/>
    </source>
</evidence>
<reference evidence="20 21" key="1">
    <citation type="submission" date="2015-08" db="EMBL/GenBank/DDBJ databases">
        <title>Investigation of the bacterial diversity of lava forest soil.</title>
        <authorList>
            <person name="Lee J.S."/>
        </authorList>
    </citation>
    <scope>NUCLEOTIDE SEQUENCE [LARGE SCALE GENOMIC DNA]</scope>
    <source>
        <strain evidence="20 21">GJW-30</strain>
    </source>
</reference>
<evidence type="ECO:0000256" key="17">
    <source>
        <dbReference type="PIRSR" id="PIRSR000209-1"/>
    </source>
</evidence>
<keyword evidence="10 16" id="KW-0560">Oxidoreductase</keyword>
<dbReference type="PIRSF" id="PIRSF000209">
    <property type="entry name" value="Bifunctional_P450_P450R"/>
    <property type="match status" value="1"/>
</dbReference>
<dbReference type="CDD" id="cd11068">
    <property type="entry name" value="CYP120A1"/>
    <property type="match status" value="1"/>
</dbReference>
<dbReference type="SUPFAM" id="SSF63380">
    <property type="entry name" value="Riboflavin synthase domain-like"/>
    <property type="match status" value="1"/>
</dbReference>
<dbReference type="KEGG" id="vgo:GJW-30_1_03917"/>
<dbReference type="InterPro" id="IPR008254">
    <property type="entry name" value="Flavodoxin/NO_synth"/>
</dbReference>
<dbReference type="GO" id="GO:0020037">
    <property type="term" value="F:heme binding"/>
    <property type="evidence" value="ECO:0007669"/>
    <property type="project" value="UniProtKB-UniRule"/>
</dbReference>
<dbReference type="Gene3D" id="2.40.30.10">
    <property type="entry name" value="Translation factors"/>
    <property type="match status" value="2"/>
</dbReference>
<evidence type="ECO:0000256" key="6">
    <source>
        <dbReference type="ARBA" id="ARBA00022723"/>
    </source>
</evidence>
<protein>
    <recommendedName>
        <fullName evidence="16">Bifunctional cytochrome P450/NADPH--P450 reductase</fullName>
    </recommendedName>
    <domain>
        <recommendedName>
            <fullName evidence="16">Cytochrome P450</fullName>
            <ecNumber evidence="16">1.14.14.1</ecNumber>
        </recommendedName>
    </domain>
    <domain>
        <recommendedName>
            <fullName evidence="16">NADPH--cytochrome P450 reductase</fullName>
            <ecNumber evidence="16">1.6.2.4</ecNumber>
        </recommendedName>
    </domain>
</protein>
<name>A0A0S3Q061_9BRAD</name>
<feature type="domain" description="Flavodoxin-like" evidence="18">
    <location>
        <begin position="499"/>
        <end position="639"/>
    </location>
</feature>
<evidence type="ECO:0000256" key="1">
    <source>
        <dbReference type="ARBA" id="ARBA00010018"/>
    </source>
</evidence>
<dbReference type="GO" id="GO:0010181">
    <property type="term" value="F:FMN binding"/>
    <property type="evidence" value="ECO:0007669"/>
    <property type="project" value="UniProtKB-UniRule"/>
</dbReference>
<dbReference type="InterPro" id="IPR017938">
    <property type="entry name" value="Riboflavin_synthase-like_b-brl"/>
</dbReference>
<keyword evidence="9 16" id="KW-0249">Electron transport</keyword>
<dbReference type="AlphaFoldDB" id="A0A0S3Q061"/>
<evidence type="ECO:0000256" key="11">
    <source>
        <dbReference type="ARBA" id="ARBA00023004"/>
    </source>
</evidence>
<dbReference type="OrthoDB" id="9816402at2"/>
<dbReference type="Gene3D" id="3.40.50.80">
    <property type="entry name" value="Nucleotide-binding domain of ferredoxin-NADP reductase (FNR) module"/>
    <property type="match status" value="1"/>
</dbReference>
<dbReference type="InterPro" id="IPR023173">
    <property type="entry name" value="NADPH_Cyt_P450_Rdtase_alpha"/>
</dbReference>
<keyword evidence="2 16" id="KW-0813">Transport</keyword>
<sequence>MSSKTNPLHPIPKLPGKMLIGNLLSVDAEQPIQDLMRIASEQGPIFWMDMMGKPIVVISGADLLDEVCDETRFDKSTRGVLRRLRPAAHGLFTADTEEEKWSLAHNILMPTFAQRAMQGYHPMMLDIAEQMMAKWERLNPDDEIDVTDDMTRLTLDTIGLCGFDYRFNSFYRDGNHPFIDAMVRTLEATMQHRGLPFEEVFKSKQLKQVNADIKYMHKMVGDIIRERRENLDTQGDKKDLLNFMLQGVDKKTGQRLSDEQIRDETIIFLIAGHETTSGMLSFATYALLNNPDVLAKAYAEVDRVLGGDISVKPTYAQVNQLTYIGQILKEALRLWPTAPAFALRALENTTVGGEYKIKKSYHVMALIAQAHRDKSVWGPRADVFDPENFSREAEANRPPNAYKPFGNGQRACIGRQFAMQEATLVMGMILQRFKLHDPHRYKLSIKETLTVKPEGFKIKVRARTDRPKVTPGYQVAATTAKPKAAAKPAPKVASHGTPLLVLFGSNLGTAEEFARSIAEGGEANGFETKLASLDDYENALPRNGATVIVCGSYNGTPPDNAVSFAKWLENEMNADALKGVNYTLFGCGNRDWLATYQSVPRHLDERLKALGATEVYPRGEGDAREDLDGQFQDWYKKLWPKLAKELKIDADLSKAAKAAPLYELDYVPAPAPNTIVASTGAQKMRITANRELQKRDGDNASDRSTRHIEIELPDGVNYRAGDHLMVIPSNSRALVERVMDRFGIAPDTHIRLDVAEGRRASLPTGQTLPVYNLLADYVELQGIATRKQIQTLADNTRCPHTKPQLQALAAEDGEKYKTEVFQKRKSVLDLLEEFPACELPFNLFLEMLPLIVPRYYSISSSPKLDPKKASITVGVVEGPARSGNGVYRGVCSNHLLRQGPGSVVQGIVKETKVGFRLPDDLSTPIVMIGPGTGLAPFRAFMQERAAAKKKGKKLGTAMLFFGCRHPDQDFIYGDELKQLAKDSDTELHIAFSRHNGKKTYVQDLIKAEGTKIKKLFRDGAIVYVCGDGSRMEPDVKKVLAAMYGEETGSSEDNSLAWVDKMTSKNRYVLDVWVGS</sequence>
<dbReference type="FunFam" id="1.10.630.10:FF:000040">
    <property type="entry name" value="Bifunctional cytochrome P450/NADPH--P450 reductase"/>
    <property type="match status" value="1"/>
</dbReference>
<keyword evidence="13" id="KW-0198">Cysteine biosynthesis</keyword>
<dbReference type="InterPro" id="IPR001128">
    <property type="entry name" value="Cyt_P450"/>
</dbReference>
<dbReference type="GO" id="GO:0070330">
    <property type="term" value="F:aromatase activity"/>
    <property type="evidence" value="ECO:0007669"/>
    <property type="project" value="UniProtKB-UniRule"/>
</dbReference>
<dbReference type="EMBL" id="AP014946">
    <property type="protein sequence ID" value="BAT61360.1"/>
    <property type="molecule type" value="Genomic_DNA"/>
</dbReference>
<evidence type="ECO:0000256" key="2">
    <source>
        <dbReference type="ARBA" id="ARBA00022448"/>
    </source>
</evidence>
<keyword evidence="11 16" id="KW-0408">Iron</keyword>
<dbReference type="PANTHER" id="PTHR19384:SF17">
    <property type="entry name" value="NADPH--CYTOCHROME P450 REDUCTASE"/>
    <property type="match status" value="1"/>
</dbReference>
<dbReference type="PROSITE" id="PS50902">
    <property type="entry name" value="FLAVODOXIN_LIKE"/>
    <property type="match status" value="1"/>
</dbReference>
<dbReference type="InterPro" id="IPR029039">
    <property type="entry name" value="Flavoprotein-like_sf"/>
</dbReference>
<accession>A0A0S3Q061</accession>
<evidence type="ECO:0000256" key="7">
    <source>
        <dbReference type="ARBA" id="ARBA00022827"/>
    </source>
</evidence>
<dbReference type="InterPro" id="IPR001433">
    <property type="entry name" value="OxRdtase_FAD/NAD-bd"/>
</dbReference>
<keyword evidence="12 16" id="KW-0503">Monooxygenase</keyword>
<evidence type="ECO:0000313" key="20">
    <source>
        <dbReference type="EMBL" id="BAT61360.1"/>
    </source>
</evidence>
<dbReference type="GO" id="GO:0005829">
    <property type="term" value="C:cytosol"/>
    <property type="evidence" value="ECO:0007669"/>
    <property type="project" value="TreeGrafter"/>
</dbReference>
<comment type="cofactor">
    <cofactor evidence="16 17">
        <name>heme</name>
        <dbReference type="ChEBI" id="CHEBI:30413"/>
    </cofactor>
</comment>
<evidence type="ECO:0000256" key="3">
    <source>
        <dbReference type="ARBA" id="ARBA00022617"/>
    </source>
</evidence>
<dbReference type="SUPFAM" id="SSF52343">
    <property type="entry name" value="Ferredoxin reductase-like, C-terminal NADP-linked domain"/>
    <property type="match status" value="1"/>
</dbReference>
<keyword evidence="13" id="KW-0028">Amino-acid biosynthesis</keyword>
<comment type="catalytic activity">
    <reaction evidence="15">
        <text>hydrogen sulfide + 3 NADP(+) + 3 H2O = sulfite + 3 NADPH + 4 H(+)</text>
        <dbReference type="Rhea" id="RHEA:13801"/>
        <dbReference type="ChEBI" id="CHEBI:15377"/>
        <dbReference type="ChEBI" id="CHEBI:15378"/>
        <dbReference type="ChEBI" id="CHEBI:17359"/>
        <dbReference type="ChEBI" id="CHEBI:29919"/>
        <dbReference type="ChEBI" id="CHEBI:57783"/>
        <dbReference type="ChEBI" id="CHEBI:58349"/>
        <dbReference type="EC" id="1.8.1.2"/>
    </reaction>
</comment>
<evidence type="ECO:0000256" key="15">
    <source>
        <dbReference type="ARBA" id="ARBA00052219"/>
    </source>
</evidence>
<dbReference type="FunFam" id="3.40.50.80:FF:000001">
    <property type="entry name" value="NADPH--cytochrome P450 reductase 1"/>
    <property type="match status" value="1"/>
</dbReference>
<dbReference type="EC" id="1.14.14.1" evidence="16"/>
<dbReference type="Pfam" id="PF00667">
    <property type="entry name" value="FAD_binding_1"/>
    <property type="match status" value="1"/>
</dbReference>
<dbReference type="PRINTS" id="PR00369">
    <property type="entry name" value="FLAVODOXIN"/>
</dbReference>
<dbReference type="GO" id="GO:0005506">
    <property type="term" value="F:iron ion binding"/>
    <property type="evidence" value="ECO:0007669"/>
    <property type="project" value="UniProtKB-UniRule"/>
</dbReference>
<evidence type="ECO:0000256" key="4">
    <source>
        <dbReference type="ARBA" id="ARBA00022630"/>
    </source>
</evidence>
<dbReference type="RefSeq" id="WP_096358069.1">
    <property type="nucleotide sequence ID" value="NZ_AP014946.1"/>
</dbReference>
<dbReference type="SUPFAM" id="SSF52218">
    <property type="entry name" value="Flavoproteins"/>
    <property type="match status" value="1"/>
</dbReference>
<organism evidence="20 21">
    <name type="scientific">Variibacter gotjawalensis</name>
    <dbReference type="NCBI Taxonomy" id="1333996"/>
    <lineage>
        <taxon>Bacteria</taxon>
        <taxon>Pseudomonadati</taxon>
        <taxon>Pseudomonadota</taxon>
        <taxon>Alphaproteobacteria</taxon>
        <taxon>Hyphomicrobiales</taxon>
        <taxon>Nitrobacteraceae</taxon>
        <taxon>Variibacter</taxon>
    </lineage>
</organism>
<dbReference type="PROSITE" id="PS00086">
    <property type="entry name" value="CYTOCHROME_P450"/>
    <property type="match status" value="1"/>
</dbReference>
<feature type="domain" description="FAD-binding FR-type" evidence="19">
    <location>
        <begin position="679"/>
        <end position="918"/>
    </location>
</feature>
<dbReference type="InterPro" id="IPR017927">
    <property type="entry name" value="FAD-bd_FR_type"/>
</dbReference>
<dbReference type="InterPro" id="IPR003097">
    <property type="entry name" value="CysJ-like_FAD-binding"/>
</dbReference>
<keyword evidence="8 16" id="KW-0521">NADP</keyword>
<evidence type="ECO:0000256" key="8">
    <source>
        <dbReference type="ARBA" id="ARBA00022857"/>
    </source>
</evidence>
<comment type="cofactor">
    <cofactor evidence="16">
        <name>FAD</name>
        <dbReference type="ChEBI" id="CHEBI:57692"/>
    </cofactor>
    <cofactor evidence="16">
        <name>FMN</name>
        <dbReference type="ChEBI" id="CHEBI:58210"/>
    </cofactor>
</comment>
<dbReference type="Pfam" id="PF00067">
    <property type="entry name" value="p450"/>
    <property type="match status" value="1"/>
</dbReference>
<keyword evidence="5 16" id="KW-0288">FMN</keyword>
<keyword evidence="4 16" id="KW-0285">Flavoprotein</keyword>
<dbReference type="GO" id="GO:0003958">
    <property type="term" value="F:NADPH-hemoprotein reductase activity"/>
    <property type="evidence" value="ECO:0007669"/>
    <property type="project" value="UniProtKB-UniRule"/>
</dbReference>
<dbReference type="Proteomes" id="UP000236884">
    <property type="component" value="Chromosome"/>
</dbReference>
<evidence type="ECO:0000259" key="19">
    <source>
        <dbReference type="PROSITE" id="PS51384"/>
    </source>
</evidence>
<evidence type="ECO:0000256" key="10">
    <source>
        <dbReference type="ARBA" id="ARBA00023002"/>
    </source>
</evidence>
<evidence type="ECO:0000256" key="14">
    <source>
        <dbReference type="ARBA" id="ARBA00049342"/>
    </source>
</evidence>
<dbReference type="InterPro" id="IPR001094">
    <property type="entry name" value="Flavdoxin-like"/>
</dbReference>
<dbReference type="PANTHER" id="PTHR19384">
    <property type="entry name" value="NITRIC OXIDE SYNTHASE-RELATED"/>
    <property type="match status" value="1"/>
</dbReference>
<dbReference type="GO" id="GO:0004783">
    <property type="term" value="F:sulfite reductase (NADPH) activity"/>
    <property type="evidence" value="ECO:0007669"/>
    <property type="project" value="UniProtKB-EC"/>
</dbReference>
<dbReference type="GO" id="GO:0019344">
    <property type="term" value="P:cysteine biosynthetic process"/>
    <property type="evidence" value="ECO:0007669"/>
    <property type="project" value="UniProtKB-KW"/>
</dbReference>
<evidence type="ECO:0000256" key="13">
    <source>
        <dbReference type="ARBA" id="ARBA00023192"/>
    </source>
</evidence>
<dbReference type="InterPro" id="IPR036396">
    <property type="entry name" value="Cyt_P450_sf"/>
</dbReference>
<evidence type="ECO:0000256" key="5">
    <source>
        <dbReference type="ARBA" id="ARBA00022643"/>
    </source>
</evidence>
<dbReference type="InterPro" id="IPR001709">
    <property type="entry name" value="Flavoprot_Pyr_Nucl_cyt_Rdtase"/>
</dbReference>
<comment type="similarity">
    <text evidence="1 16">In the N-terminal section; belongs to the cytochrome P450 family.</text>
</comment>
<dbReference type="InterPro" id="IPR017972">
    <property type="entry name" value="Cyt_P450_CS"/>
</dbReference>
<dbReference type="Pfam" id="PF00175">
    <property type="entry name" value="NAD_binding_1"/>
    <property type="match status" value="1"/>
</dbReference>
<keyword evidence="21" id="KW-1185">Reference proteome</keyword>
<dbReference type="CDD" id="cd06206">
    <property type="entry name" value="bifunctional_CYPOR"/>
    <property type="match status" value="1"/>
</dbReference>
<dbReference type="Pfam" id="PF00258">
    <property type="entry name" value="Flavodoxin_1"/>
    <property type="match status" value="1"/>
</dbReference>
<dbReference type="GO" id="GO:0050660">
    <property type="term" value="F:flavin adenine dinucleotide binding"/>
    <property type="evidence" value="ECO:0007669"/>
    <property type="project" value="TreeGrafter"/>
</dbReference>
<proteinExistence type="inferred from homology"/>
<keyword evidence="6 16" id="KW-0479">Metal-binding</keyword>
<comment type="catalytic activity">
    <reaction evidence="14 16">
        <text>2 oxidized [cytochrome P450] + NADPH = 2 reduced [cytochrome P450] + NADP(+) + H(+)</text>
        <dbReference type="Rhea" id="RHEA:24040"/>
        <dbReference type="Rhea" id="RHEA-COMP:14627"/>
        <dbReference type="Rhea" id="RHEA-COMP:14628"/>
        <dbReference type="ChEBI" id="CHEBI:15378"/>
        <dbReference type="ChEBI" id="CHEBI:55376"/>
        <dbReference type="ChEBI" id="CHEBI:57783"/>
        <dbReference type="ChEBI" id="CHEBI:58349"/>
        <dbReference type="ChEBI" id="CHEBI:60344"/>
        <dbReference type="EC" id="1.6.2.4"/>
    </reaction>
</comment>